<dbReference type="GO" id="GO:0019316">
    <property type="term" value="P:D-allose catabolic process"/>
    <property type="evidence" value="ECO:0007669"/>
    <property type="project" value="TreeGrafter"/>
</dbReference>
<evidence type="ECO:0000313" key="6">
    <source>
        <dbReference type="Proteomes" id="UP000001052"/>
    </source>
</evidence>
<protein>
    <submittedName>
        <fullName evidence="5">Ribose 5-phosphate isomerase B</fullName>
        <ecNumber evidence="5">5.3.1.6</ecNumber>
    </submittedName>
</protein>
<dbReference type="Proteomes" id="UP000001052">
    <property type="component" value="Chromosome"/>
</dbReference>
<sequence>MPEAPIVFGSDHAGLPLKSALLEILQQQGIATEDQGTHTFDSCDYPVLASEVCQRIQQTRGLGVLVCGSGLGMSMVANRYQGIRAALCTNEYLARMARLHNNANILCLGDRVLGIDLAQSILETFLNTPFEGGRHQRRVDLIDTLPQRGQ</sequence>
<keyword evidence="2 5" id="KW-0413">Isomerase</keyword>
<accession>C8X146</accession>
<feature type="binding site" evidence="4">
    <location>
        <position position="111"/>
    </location>
    <ligand>
        <name>D-ribulose 5-phosphate</name>
        <dbReference type="ChEBI" id="CHEBI:58121"/>
    </ligand>
</feature>
<evidence type="ECO:0000256" key="2">
    <source>
        <dbReference type="ARBA" id="ARBA00023235"/>
    </source>
</evidence>
<dbReference type="Gene3D" id="3.40.1400.10">
    <property type="entry name" value="Sugar-phosphate isomerase, RpiB/LacA/LacB"/>
    <property type="match status" value="1"/>
</dbReference>
<dbReference type="HOGENOM" id="CLU_091396_4_1_7"/>
<dbReference type="NCBIfam" id="NF004051">
    <property type="entry name" value="PRK05571.1"/>
    <property type="match status" value="1"/>
</dbReference>
<dbReference type="STRING" id="485915.Dret_0852"/>
<feature type="binding site" evidence="4">
    <location>
        <position position="101"/>
    </location>
    <ligand>
        <name>D-ribulose 5-phosphate</name>
        <dbReference type="ChEBI" id="CHEBI:58121"/>
    </ligand>
</feature>
<dbReference type="GO" id="GO:0009052">
    <property type="term" value="P:pentose-phosphate shunt, non-oxidative branch"/>
    <property type="evidence" value="ECO:0007669"/>
    <property type="project" value="TreeGrafter"/>
</dbReference>
<dbReference type="NCBIfam" id="TIGR01120">
    <property type="entry name" value="rpiB"/>
    <property type="match status" value="1"/>
</dbReference>
<dbReference type="NCBIfam" id="TIGR00689">
    <property type="entry name" value="rpiB_lacA_lacB"/>
    <property type="match status" value="1"/>
</dbReference>
<dbReference type="EC" id="5.3.1.6" evidence="5"/>
<reference evidence="6" key="1">
    <citation type="submission" date="2009-09" db="EMBL/GenBank/DDBJ databases">
        <title>The complete chromosome of Desulfohalobium retbaense DSM 5692.</title>
        <authorList>
            <consortium name="US DOE Joint Genome Institute (JGI-PGF)"/>
            <person name="Lucas S."/>
            <person name="Copeland A."/>
            <person name="Lapidus A."/>
            <person name="Glavina del Rio T."/>
            <person name="Dalin E."/>
            <person name="Tice H."/>
            <person name="Bruce D."/>
            <person name="Goodwin L."/>
            <person name="Pitluck S."/>
            <person name="Kyrpides N."/>
            <person name="Mavromatis K."/>
            <person name="Ivanova N."/>
            <person name="Mikhailova N."/>
            <person name="Munk A.C."/>
            <person name="Brettin T."/>
            <person name="Detter J.C."/>
            <person name="Han C."/>
            <person name="Tapia R."/>
            <person name="Larimer F."/>
            <person name="Land M."/>
            <person name="Hauser L."/>
            <person name="Markowitz V."/>
            <person name="Cheng J.-F."/>
            <person name="Hugenholtz P."/>
            <person name="Woyke T."/>
            <person name="Wu D."/>
            <person name="Spring S."/>
            <person name="Klenk H.-P."/>
            <person name="Eisen J.A."/>
        </authorList>
    </citation>
    <scope>NUCLEOTIDE SEQUENCE [LARGE SCALE GENOMIC DNA]</scope>
    <source>
        <strain evidence="6">DSM 5692</strain>
    </source>
</reference>
<feature type="binding site" evidence="4">
    <location>
        <position position="134"/>
    </location>
    <ligand>
        <name>D-ribulose 5-phosphate</name>
        <dbReference type="ChEBI" id="CHEBI:58121"/>
    </ligand>
</feature>
<dbReference type="Pfam" id="PF02502">
    <property type="entry name" value="LacAB_rpiB"/>
    <property type="match status" value="1"/>
</dbReference>
<proteinExistence type="inferred from homology"/>
<organism evidence="5 6">
    <name type="scientific">Desulfohalobium retbaense (strain ATCC 49708 / DSM 5692 / JCM 16813 / HR100)</name>
    <dbReference type="NCBI Taxonomy" id="485915"/>
    <lineage>
        <taxon>Bacteria</taxon>
        <taxon>Pseudomonadati</taxon>
        <taxon>Thermodesulfobacteriota</taxon>
        <taxon>Desulfovibrionia</taxon>
        <taxon>Desulfovibrionales</taxon>
        <taxon>Desulfohalobiaceae</taxon>
        <taxon>Desulfohalobium</taxon>
    </lineage>
</organism>
<dbReference type="RefSeq" id="WP_015751301.1">
    <property type="nucleotide sequence ID" value="NC_013223.1"/>
</dbReference>
<dbReference type="EMBL" id="CP001734">
    <property type="protein sequence ID" value="ACV68143.1"/>
    <property type="molecule type" value="Genomic_DNA"/>
</dbReference>
<dbReference type="AlphaFoldDB" id="C8X146"/>
<dbReference type="InterPro" id="IPR036569">
    <property type="entry name" value="RpiB_LacA_LacB_sf"/>
</dbReference>
<dbReference type="GO" id="GO:0004751">
    <property type="term" value="F:ribose-5-phosphate isomerase activity"/>
    <property type="evidence" value="ECO:0007669"/>
    <property type="project" value="UniProtKB-EC"/>
</dbReference>
<gene>
    <name evidence="5" type="ordered locus">Dret_0852</name>
</gene>
<feature type="active site" description="Proton acceptor" evidence="3">
    <location>
        <position position="67"/>
    </location>
</feature>
<feature type="binding site" evidence="4">
    <location>
        <begin position="68"/>
        <end position="72"/>
    </location>
    <ligand>
        <name>D-ribulose 5-phosphate</name>
        <dbReference type="ChEBI" id="CHEBI:58121"/>
    </ligand>
</feature>
<evidence type="ECO:0000256" key="3">
    <source>
        <dbReference type="PIRSR" id="PIRSR005384-1"/>
    </source>
</evidence>
<evidence type="ECO:0000256" key="4">
    <source>
        <dbReference type="PIRSR" id="PIRSR005384-2"/>
    </source>
</evidence>
<dbReference type="SUPFAM" id="SSF89623">
    <property type="entry name" value="Ribose/Galactose isomerase RpiB/AlsB"/>
    <property type="match status" value="1"/>
</dbReference>
<dbReference type="KEGG" id="drt:Dret_0852"/>
<dbReference type="OrthoDB" id="1778624at2"/>
<dbReference type="eggNOG" id="COG0698">
    <property type="taxonomic scope" value="Bacteria"/>
</dbReference>
<feature type="binding site" evidence="4">
    <location>
        <position position="138"/>
    </location>
    <ligand>
        <name>D-ribulose 5-phosphate</name>
        <dbReference type="ChEBI" id="CHEBI:58121"/>
    </ligand>
</feature>
<comment type="similarity">
    <text evidence="1">Belongs to the LacAB/RpiB family.</text>
</comment>
<dbReference type="PIRSF" id="PIRSF005384">
    <property type="entry name" value="RpiB_LacA_B"/>
    <property type="match status" value="1"/>
</dbReference>
<evidence type="ECO:0000313" key="5">
    <source>
        <dbReference type="EMBL" id="ACV68143.1"/>
    </source>
</evidence>
<dbReference type="PANTHER" id="PTHR30345">
    <property type="entry name" value="RIBOSE-5-PHOSPHATE ISOMERASE B"/>
    <property type="match status" value="1"/>
</dbReference>
<dbReference type="PANTHER" id="PTHR30345:SF0">
    <property type="entry name" value="DNA DAMAGE-REPAIR_TOLERATION PROTEIN DRT102"/>
    <property type="match status" value="1"/>
</dbReference>
<reference evidence="5 6" key="2">
    <citation type="journal article" date="2010" name="Stand. Genomic Sci.">
        <title>Complete genome sequence of Desulfohalobium retbaense type strain (HR(100)).</title>
        <authorList>
            <person name="Spring S."/>
            <person name="Nolan M."/>
            <person name="Lapidus A."/>
            <person name="Glavina Del Rio T."/>
            <person name="Copeland A."/>
            <person name="Tice H."/>
            <person name="Cheng J.F."/>
            <person name="Lucas S."/>
            <person name="Land M."/>
            <person name="Chen F."/>
            <person name="Bruce D."/>
            <person name="Goodwin L."/>
            <person name="Pitluck S."/>
            <person name="Ivanova N."/>
            <person name="Mavromatis K."/>
            <person name="Mikhailova N."/>
            <person name="Pati A."/>
            <person name="Chen A."/>
            <person name="Palaniappan K."/>
            <person name="Hauser L."/>
            <person name="Chang Y.J."/>
            <person name="Jeffries C.D."/>
            <person name="Munk C."/>
            <person name="Kiss H."/>
            <person name="Chain P."/>
            <person name="Han C."/>
            <person name="Brettin T."/>
            <person name="Detter J.C."/>
            <person name="Schuler E."/>
            <person name="Goker M."/>
            <person name="Rohde M."/>
            <person name="Bristow J."/>
            <person name="Eisen J.A."/>
            <person name="Markowitz V."/>
            <person name="Hugenholtz P."/>
            <person name="Kyrpides N.C."/>
            <person name="Klenk H.P."/>
        </authorList>
    </citation>
    <scope>NUCLEOTIDE SEQUENCE [LARGE SCALE GENOMIC DNA]</scope>
    <source>
        <strain evidence="5 6">DSM 5692</strain>
    </source>
</reference>
<evidence type="ECO:0000256" key="1">
    <source>
        <dbReference type="ARBA" id="ARBA00008754"/>
    </source>
</evidence>
<feature type="binding site" evidence="4">
    <location>
        <begin position="11"/>
        <end position="12"/>
    </location>
    <ligand>
        <name>D-ribulose 5-phosphate</name>
        <dbReference type="ChEBI" id="CHEBI:58121"/>
    </ligand>
</feature>
<keyword evidence="6" id="KW-1185">Reference proteome</keyword>
<dbReference type="InterPro" id="IPR004785">
    <property type="entry name" value="RpiB"/>
</dbReference>
<dbReference type="InterPro" id="IPR003500">
    <property type="entry name" value="RpiB_LacA_LacB"/>
</dbReference>
<feature type="active site" description="Proton donor" evidence="3">
    <location>
        <position position="100"/>
    </location>
</feature>
<name>C8X146_DESRD</name>